<name>A0A315VKZ1_GAMAF</name>
<dbReference type="AlphaFoldDB" id="A0A315VKZ1"/>
<dbReference type="PANTHER" id="PTHR45153">
    <property type="entry name" value="TETRATRICOPEPTIDE REPEAT PROTEIN 16"/>
    <property type="match status" value="1"/>
</dbReference>
<comment type="caution">
    <text evidence="2">The sequence shown here is derived from an EMBL/GenBank/DDBJ whole genome shotgun (WGS) entry which is preliminary data.</text>
</comment>
<feature type="region of interest" description="Disordered" evidence="1">
    <location>
        <begin position="228"/>
        <end position="253"/>
    </location>
</feature>
<organism evidence="2 3">
    <name type="scientific">Gambusia affinis</name>
    <name type="common">Western mosquitofish</name>
    <name type="synonym">Heterandria affinis</name>
    <dbReference type="NCBI Taxonomy" id="33528"/>
    <lineage>
        <taxon>Eukaryota</taxon>
        <taxon>Metazoa</taxon>
        <taxon>Chordata</taxon>
        <taxon>Craniata</taxon>
        <taxon>Vertebrata</taxon>
        <taxon>Euteleostomi</taxon>
        <taxon>Actinopterygii</taxon>
        <taxon>Neopterygii</taxon>
        <taxon>Teleostei</taxon>
        <taxon>Neoteleostei</taxon>
        <taxon>Acanthomorphata</taxon>
        <taxon>Ovalentaria</taxon>
        <taxon>Atherinomorphae</taxon>
        <taxon>Cyprinodontiformes</taxon>
        <taxon>Poeciliidae</taxon>
        <taxon>Poeciliinae</taxon>
        <taxon>Gambusia</taxon>
    </lineage>
</organism>
<dbReference type="Proteomes" id="UP000250572">
    <property type="component" value="Unassembled WGS sequence"/>
</dbReference>
<dbReference type="InterPro" id="IPR011990">
    <property type="entry name" value="TPR-like_helical_dom_sf"/>
</dbReference>
<sequence>MREHSHSMGASGPRRKRKASSASRLFPFDSRKRGVSGMKHMATISSDGGSEQQIASQRQSTNKPAGRGRRVGLLDETTSRFHELILHLKFKAELPDNDSAFRQTVSCLRDIRSALQLDPECQAARALQQHLMEASEENRQQAVLRLLSGQLQEALCLINAALESNPDNGQLYLFRLSRGCPPDWTLQLLFGKHEWHAAAGEDPILSELSCSCSPLPPNISIKAAKKPQINRHTATGQPAGRQITGRKSLTDQRNPLIIQKSSESSSSAVPARFPGVPVLLTGTTSEVMPLAMPVSTRPTYSIHTF</sequence>
<evidence type="ECO:0000313" key="2">
    <source>
        <dbReference type="EMBL" id="PWA24181.1"/>
    </source>
</evidence>
<feature type="region of interest" description="Disordered" evidence="1">
    <location>
        <begin position="1"/>
        <end position="69"/>
    </location>
</feature>
<reference evidence="2 3" key="1">
    <citation type="journal article" date="2018" name="G3 (Bethesda)">
        <title>A High-Quality Reference Genome for the Invasive Mosquitofish Gambusia affinis Using a Chicago Library.</title>
        <authorList>
            <person name="Hoffberg S.L."/>
            <person name="Troendle N.J."/>
            <person name="Glenn T.C."/>
            <person name="Mahmud O."/>
            <person name="Louha S."/>
            <person name="Chalopin D."/>
            <person name="Bennetzen J.L."/>
            <person name="Mauricio R."/>
        </authorList>
    </citation>
    <scope>NUCLEOTIDE SEQUENCE [LARGE SCALE GENOMIC DNA]</scope>
    <source>
        <strain evidence="2">NE01/NJP1002.9</strain>
        <tissue evidence="2">Muscle</tissue>
    </source>
</reference>
<dbReference type="PANTHER" id="PTHR45153:SF1">
    <property type="entry name" value="TETRATRICOPEPTIDE REPEAT PROTEIN 16"/>
    <property type="match status" value="1"/>
</dbReference>
<keyword evidence="3" id="KW-1185">Reference proteome</keyword>
<evidence type="ECO:0000256" key="1">
    <source>
        <dbReference type="SAM" id="MobiDB-lite"/>
    </source>
</evidence>
<accession>A0A315VKZ1</accession>
<dbReference type="Gene3D" id="1.25.40.10">
    <property type="entry name" value="Tetratricopeptide repeat domain"/>
    <property type="match status" value="1"/>
</dbReference>
<dbReference type="EMBL" id="NHOQ01001472">
    <property type="protein sequence ID" value="PWA24181.1"/>
    <property type="molecule type" value="Genomic_DNA"/>
</dbReference>
<protein>
    <submittedName>
        <fullName evidence="2">Uncharacterized protein</fullName>
    </submittedName>
</protein>
<proteinExistence type="predicted"/>
<evidence type="ECO:0000313" key="3">
    <source>
        <dbReference type="Proteomes" id="UP000250572"/>
    </source>
</evidence>
<feature type="compositionally biased region" description="Polar residues" evidence="1">
    <location>
        <begin position="43"/>
        <end position="63"/>
    </location>
</feature>
<gene>
    <name evidence="2" type="ORF">CCH79_00016239</name>
</gene>